<comment type="subcellular location">
    <subcellularLocation>
        <location evidence="1">Cell membrane</location>
        <topology evidence="1">Multi-pass membrane protein</topology>
    </subcellularLocation>
</comment>
<evidence type="ECO:0000259" key="7">
    <source>
        <dbReference type="Pfam" id="PF02687"/>
    </source>
</evidence>
<dbReference type="InterPro" id="IPR025857">
    <property type="entry name" value="MacB_PCD"/>
</dbReference>
<evidence type="ECO:0000259" key="8">
    <source>
        <dbReference type="Pfam" id="PF12704"/>
    </source>
</evidence>
<name>A0A1M5EJV4_9GAMM</name>
<feature type="transmembrane region" description="Helical" evidence="6">
    <location>
        <begin position="456"/>
        <end position="478"/>
    </location>
</feature>
<dbReference type="STRING" id="1121942.SAMN02745148_03547"/>
<feature type="transmembrane region" description="Helical" evidence="6">
    <location>
        <begin position="323"/>
        <end position="346"/>
    </location>
</feature>
<keyword evidence="10" id="KW-1185">Reference proteome</keyword>
<evidence type="ECO:0000313" key="10">
    <source>
        <dbReference type="Proteomes" id="UP000184346"/>
    </source>
</evidence>
<evidence type="ECO:0000256" key="5">
    <source>
        <dbReference type="ARBA" id="ARBA00023136"/>
    </source>
</evidence>
<feature type="transmembrane region" description="Helical" evidence="6">
    <location>
        <begin position="269"/>
        <end position="300"/>
    </location>
</feature>
<feature type="transmembrane region" description="Helical" evidence="6">
    <location>
        <begin position="754"/>
        <end position="776"/>
    </location>
</feature>
<keyword evidence="5 6" id="KW-0472">Membrane</keyword>
<dbReference type="RefSeq" id="WP_245791957.1">
    <property type="nucleotide sequence ID" value="NZ_FQUJ01000023.1"/>
</dbReference>
<organism evidence="9 10">
    <name type="scientific">Modicisalibacter ilicicola DSM 19980</name>
    <dbReference type="NCBI Taxonomy" id="1121942"/>
    <lineage>
        <taxon>Bacteria</taxon>
        <taxon>Pseudomonadati</taxon>
        <taxon>Pseudomonadota</taxon>
        <taxon>Gammaproteobacteria</taxon>
        <taxon>Oceanospirillales</taxon>
        <taxon>Halomonadaceae</taxon>
        <taxon>Modicisalibacter</taxon>
    </lineage>
</organism>
<evidence type="ECO:0000256" key="1">
    <source>
        <dbReference type="ARBA" id="ARBA00004651"/>
    </source>
</evidence>
<dbReference type="Proteomes" id="UP000184346">
    <property type="component" value="Unassembled WGS sequence"/>
</dbReference>
<evidence type="ECO:0000256" key="4">
    <source>
        <dbReference type="ARBA" id="ARBA00022989"/>
    </source>
</evidence>
<evidence type="ECO:0000256" key="3">
    <source>
        <dbReference type="ARBA" id="ARBA00022692"/>
    </source>
</evidence>
<dbReference type="InterPro" id="IPR003838">
    <property type="entry name" value="ABC3_permease_C"/>
</dbReference>
<keyword evidence="3 6" id="KW-0812">Transmembrane</keyword>
<feature type="domain" description="MacB-like periplasmic core" evidence="8">
    <location>
        <begin position="456"/>
        <end position="656"/>
    </location>
</feature>
<dbReference type="EMBL" id="FQUJ01000023">
    <property type="protein sequence ID" value="SHF79529.1"/>
    <property type="molecule type" value="Genomic_DNA"/>
</dbReference>
<evidence type="ECO:0000256" key="2">
    <source>
        <dbReference type="ARBA" id="ARBA00022475"/>
    </source>
</evidence>
<evidence type="ECO:0000313" key="9">
    <source>
        <dbReference type="EMBL" id="SHF79529.1"/>
    </source>
</evidence>
<dbReference type="AlphaFoldDB" id="A0A1M5EJV4"/>
<keyword evidence="2" id="KW-1003">Cell membrane</keyword>
<dbReference type="GO" id="GO:0005886">
    <property type="term" value="C:plasma membrane"/>
    <property type="evidence" value="ECO:0007669"/>
    <property type="project" value="UniProtKB-SubCell"/>
</dbReference>
<keyword evidence="4 6" id="KW-1133">Transmembrane helix</keyword>
<dbReference type="PANTHER" id="PTHR30287:SF2">
    <property type="entry name" value="BLL1001 PROTEIN"/>
    <property type="match status" value="1"/>
</dbReference>
<dbReference type="Pfam" id="PF12704">
    <property type="entry name" value="MacB_PCD"/>
    <property type="match status" value="1"/>
</dbReference>
<feature type="domain" description="ABC3 transporter permease C-terminal" evidence="7">
    <location>
        <begin position="229"/>
        <end position="352"/>
    </location>
</feature>
<sequence length="824" mass="88331">MSAVMRTTLATLLSHYRPHPGQLLMLLLGLWVASALWSGVQAINASARESYARAEALFSSDLDHVERRDDAPLTLDDYLALRRAGVPVSPVIEGELELADGESLTLIGIEPLTLPGGTPLARQDADAASLRDWLLPPHRARVAPDSLDLARSDARLPPLEVDSGLPPATLVTDIAVAARLLDKGHRLTRLMIAPNRRVDLPSAFVRTSPAAPASPGQLADSFHLNLTAMGLLALVVGLFIVHAALGLALEQRMGLLRTLRALGVPGRTLVLALGLELLLIGTLGALLGIVSGVILARLLLPDVAATLDALYDATVSGSLTLPWHYWVGGFAITLGGLVTAGASLLWRASRVSVLALGQVQAWRARLQRQLRVQALVGGLLLGVAALLWWQLGSQPGQRELALGFTLVALLLLGTALWLPPLLGGALHLLTHRLPGRAVLSQWAVADLQLQLPRLSLAMMALLLALSANLGVGSMVGGFRLTFLDWLDQRLLADLYVRPPADQAGELHEWLRQRPEVDTLLPTRQAETRLIDERGEASPVTLFGIAPEPILRRHWPLLDTLDGREAAWAALTREAAFVNEQLARRHGLEPGDVLRLKASRGVVTMQIAAVYPDYGNPRGEIVLPVSRLAARFDAPPGTLGVVLAPTQAREQALDRLRGALAQRFTLLGDAAMIDQQALKRTATEVFERTFAITRALNALTLGVAGLALLTTLLAQAETRRAQLAPLWALGVSRGRLVGLQLVQLVGAALGTALLAIPLGLLLAGVLVAVINVAAFGWRLPLHLFPGQMLLTLVLAALVAALAALLPAWRLWRIPPRQLLQEFAAE</sequence>
<feature type="domain" description="ABC3 transporter permease C-terminal" evidence="7">
    <location>
        <begin position="696"/>
        <end position="814"/>
    </location>
</feature>
<accession>A0A1M5EJV4</accession>
<reference evidence="9 10" key="1">
    <citation type="submission" date="2016-11" db="EMBL/GenBank/DDBJ databases">
        <authorList>
            <person name="Jaros S."/>
            <person name="Januszkiewicz K."/>
            <person name="Wedrychowicz H."/>
        </authorList>
    </citation>
    <scope>NUCLEOTIDE SEQUENCE [LARGE SCALE GENOMIC DNA]</scope>
    <source>
        <strain evidence="9 10">DSM 19980</strain>
    </source>
</reference>
<feature type="transmembrane region" description="Helical" evidence="6">
    <location>
        <begin position="372"/>
        <end position="391"/>
    </location>
</feature>
<protein>
    <submittedName>
        <fullName evidence="9">Putative ABC transport system permease protein</fullName>
    </submittedName>
</protein>
<proteinExistence type="predicted"/>
<dbReference type="InterPro" id="IPR038766">
    <property type="entry name" value="Membrane_comp_ABC_pdt"/>
</dbReference>
<evidence type="ECO:0000256" key="6">
    <source>
        <dbReference type="SAM" id="Phobius"/>
    </source>
</evidence>
<dbReference type="PANTHER" id="PTHR30287">
    <property type="entry name" value="MEMBRANE COMPONENT OF PREDICTED ABC SUPERFAMILY METABOLITE UPTAKE TRANSPORTER"/>
    <property type="match status" value="1"/>
</dbReference>
<feature type="transmembrane region" description="Helical" evidence="6">
    <location>
        <begin position="788"/>
        <end position="810"/>
    </location>
</feature>
<feature type="transmembrane region" description="Helical" evidence="6">
    <location>
        <begin position="226"/>
        <end position="249"/>
    </location>
</feature>
<gene>
    <name evidence="9" type="ORF">SAMN02745148_03547</name>
</gene>
<feature type="transmembrane region" description="Helical" evidence="6">
    <location>
        <begin position="403"/>
        <end position="429"/>
    </location>
</feature>
<dbReference type="Pfam" id="PF02687">
    <property type="entry name" value="FtsX"/>
    <property type="match status" value="2"/>
</dbReference>
<feature type="transmembrane region" description="Helical" evidence="6">
    <location>
        <begin position="694"/>
        <end position="713"/>
    </location>
</feature>